<comment type="caution">
    <text evidence="16">The sequence shown here is derived from an EMBL/GenBank/DDBJ whole genome shotgun (WGS) entry which is preliminary data.</text>
</comment>
<dbReference type="PROSITE" id="PS01153">
    <property type="entry name" value="NOL1_NOP2_SUN"/>
    <property type="match status" value="1"/>
</dbReference>
<keyword evidence="17" id="KW-1185">Reference proteome</keyword>
<dbReference type="PROSITE" id="PS51686">
    <property type="entry name" value="SAM_MT_RSMB_NOP"/>
    <property type="match status" value="1"/>
</dbReference>
<feature type="active site" description="Nucleophile" evidence="14">
    <location>
        <position position="368"/>
    </location>
</feature>
<reference evidence="16 17" key="1">
    <citation type="submission" date="2019-03" db="EMBL/GenBank/DDBJ databases">
        <title>Genomic Encyclopedia of Type Strains, Phase IV (KMG-IV): sequencing the most valuable type-strain genomes for metagenomic binning, comparative biology and taxonomic classification.</title>
        <authorList>
            <person name="Goeker M."/>
        </authorList>
    </citation>
    <scope>NUCLEOTIDE SEQUENCE [LARGE SCALE GENOMIC DNA]</scope>
    <source>
        <strain evidence="16 17">DSM 28867</strain>
    </source>
</reference>
<evidence type="ECO:0000256" key="4">
    <source>
        <dbReference type="ARBA" id="ARBA00012140"/>
    </source>
</evidence>
<feature type="binding site" evidence="14">
    <location>
        <position position="296"/>
    </location>
    <ligand>
        <name>S-adenosyl-L-methionine</name>
        <dbReference type="ChEBI" id="CHEBI:59789"/>
    </ligand>
</feature>
<evidence type="ECO:0000256" key="6">
    <source>
        <dbReference type="ARBA" id="ARBA00022552"/>
    </source>
</evidence>
<evidence type="ECO:0000256" key="11">
    <source>
        <dbReference type="ARBA" id="ARBA00030399"/>
    </source>
</evidence>
<dbReference type="InterPro" id="IPR001678">
    <property type="entry name" value="MeTrfase_RsmB-F_NOP2_dom"/>
</dbReference>
<dbReference type="PRINTS" id="PR02008">
    <property type="entry name" value="RCMTFAMILY"/>
</dbReference>
<dbReference type="AlphaFoldDB" id="A0A4R7ZJJ3"/>
<proteinExistence type="inferred from homology"/>
<dbReference type="Gene3D" id="1.10.940.10">
    <property type="entry name" value="NusB-like"/>
    <property type="match status" value="1"/>
</dbReference>
<keyword evidence="6" id="KW-0698">rRNA processing</keyword>
<evidence type="ECO:0000256" key="7">
    <source>
        <dbReference type="ARBA" id="ARBA00022603"/>
    </source>
</evidence>
<dbReference type="Pfam" id="PF01029">
    <property type="entry name" value="NusB"/>
    <property type="match status" value="1"/>
</dbReference>
<dbReference type="InterPro" id="IPR054728">
    <property type="entry name" value="RsmB-like_ferredoxin"/>
</dbReference>
<dbReference type="Pfam" id="PF22458">
    <property type="entry name" value="RsmF-B_ferredox"/>
    <property type="match status" value="1"/>
</dbReference>
<dbReference type="NCBIfam" id="TIGR00563">
    <property type="entry name" value="rsmB"/>
    <property type="match status" value="1"/>
</dbReference>
<dbReference type="GO" id="GO:0006355">
    <property type="term" value="P:regulation of DNA-templated transcription"/>
    <property type="evidence" value="ECO:0007669"/>
    <property type="project" value="InterPro"/>
</dbReference>
<dbReference type="InterPro" id="IPR029063">
    <property type="entry name" value="SAM-dependent_MTases_sf"/>
</dbReference>
<sequence length="417" mass="47886">MSVRKKAFELLIEIAIHGKYSNLLLKKELVGFDDRDKALISNIVYGTLQNYRYINYQWKDYTEKPVKREIKLLLDMSVYQMFFLDRIPDFAIIDDAVEIAKGKYEGKYAGFVNAILRQVQRKGKRTIEGDDFEELAIRTSFPTWIVRMWAKQYGMETTIQLCEDSLHIPNQTVRINTIKSSKEELMQSNQYTEGKLSPVALYFKKGSIAATEDFKYGRTSVQDEASQMVALTLNPTEDDVVLDMCSAPGSKTGHMAALMKNRGKIIATDIHPHRLELVKATMRRLGCINVDYQVMDATKASEHFETNRFDKILVDAPCSGYGTLKRKNEIKMFMEPEDMDGIIKTQKGILAQAYIVLKPGGEMVYSTCTLNKKENELQIKSFIEAHPDMEILSEETIFPFTYDSDGFFICKMRKMEE</sequence>
<feature type="binding site" evidence="14">
    <location>
        <position position="315"/>
    </location>
    <ligand>
        <name>S-adenosyl-L-methionine</name>
        <dbReference type="ChEBI" id="CHEBI:59789"/>
    </ligand>
</feature>
<dbReference type="GO" id="GO:0003723">
    <property type="term" value="F:RNA binding"/>
    <property type="evidence" value="ECO:0007669"/>
    <property type="project" value="UniProtKB-UniRule"/>
</dbReference>
<keyword evidence="9 14" id="KW-0949">S-adenosyl-L-methionine</keyword>
<dbReference type="InterPro" id="IPR035926">
    <property type="entry name" value="NusB-like_sf"/>
</dbReference>
<keyword evidence="5" id="KW-0963">Cytoplasm</keyword>
<evidence type="ECO:0000256" key="1">
    <source>
        <dbReference type="ARBA" id="ARBA00002724"/>
    </source>
</evidence>
<evidence type="ECO:0000256" key="12">
    <source>
        <dbReference type="ARBA" id="ARBA00031088"/>
    </source>
</evidence>
<dbReference type="GO" id="GO:0008649">
    <property type="term" value="F:rRNA methyltransferase activity"/>
    <property type="evidence" value="ECO:0007669"/>
    <property type="project" value="InterPro"/>
</dbReference>
<feature type="binding site" evidence="14">
    <location>
        <position position="269"/>
    </location>
    <ligand>
        <name>S-adenosyl-L-methionine</name>
        <dbReference type="ChEBI" id="CHEBI:59789"/>
    </ligand>
</feature>
<dbReference type="PANTHER" id="PTHR22807">
    <property type="entry name" value="NOP2 YEAST -RELATED NOL1/NOP2/FMU SUN DOMAIN-CONTAINING"/>
    <property type="match status" value="1"/>
</dbReference>
<dbReference type="NCBIfam" id="NF011494">
    <property type="entry name" value="PRK14902.1"/>
    <property type="match status" value="1"/>
</dbReference>
<comment type="catalytic activity">
    <reaction evidence="13">
        <text>cytidine(967) in 16S rRNA + S-adenosyl-L-methionine = 5-methylcytidine(967) in 16S rRNA + S-adenosyl-L-homocysteine + H(+)</text>
        <dbReference type="Rhea" id="RHEA:42748"/>
        <dbReference type="Rhea" id="RHEA-COMP:10219"/>
        <dbReference type="Rhea" id="RHEA-COMP:10220"/>
        <dbReference type="ChEBI" id="CHEBI:15378"/>
        <dbReference type="ChEBI" id="CHEBI:57856"/>
        <dbReference type="ChEBI" id="CHEBI:59789"/>
        <dbReference type="ChEBI" id="CHEBI:74483"/>
        <dbReference type="ChEBI" id="CHEBI:82748"/>
        <dbReference type="EC" id="2.1.1.176"/>
    </reaction>
</comment>
<dbReference type="InterPro" id="IPR018314">
    <property type="entry name" value="RsmB/NOL1/NOP2-like_CS"/>
</dbReference>
<evidence type="ECO:0000256" key="5">
    <source>
        <dbReference type="ARBA" id="ARBA00022490"/>
    </source>
</evidence>
<evidence type="ECO:0000256" key="14">
    <source>
        <dbReference type="PROSITE-ProRule" id="PRU01023"/>
    </source>
</evidence>
<evidence type="ECO:0000256" key="9">
    <source>
        <dbReference type="ARBA" id="ARBA00022691"/>
    </source>
</evidence>
<keyword evidence="10 14" id="KW-0694">RNA-binding</keyword>
<evidence type="ECO:0000313" key="16">
    <source>
        <dbReference type="EMBL" id="TDW16631.1"/>
    </source>
</evidence>
<dbReference type="InterPro" id="IPR023267">
    <property type="entry name" value="RCMT"/>
</dbReference>
<keyword evidence="7 14" id="KW-0489">Methyltransferase</keyword>
<dbReference type="EMBL" id="SODD01000021">
    <property type="protein sequence ID" value="TDW16631.1"/>
    <property type="molecule type" value="Genomic_DNA"/>
</dbReference>
<dbReference type="Proteomes" id="UP000294743">
    <property type="component" value="Unassembled WGS sequence"/>
</dbReference>
<dbReference type="Pfam" id="PF01189">
    <property type="entry name" value="Methyltr_RsmB-F"/>
    <property type="match status" value="1"/>
</dbReference>
<comment type="subcellular location">
    <subcellularLocation>
        <location evidence="2">Cytoplasm</location>
    </subcellularLocation>
</comment>
<evidence type="ECO:0000256" key="2">
    <source>
        <dbReference type="ARBA" id="ARBA00004496"/>
    </source>
</evidence>
<evidence type="ECO:0000313" key="17">
    <source>
        <dbReference type="Proteomes" id="UP000294743"/>
    </source>
</evidence>
<accession>A0A4R7ZJJ3</accession>
<feature type="binding site" evidence="14">
    <location>
        <begin position="245"/>
        <end position="251"/>
    </location>
    <ligand>
        <name>S-adenosyl-L-methionine</name>
        <dbReference type="ChEBI" id="CHEBI:59789"/>
    </ligand>
</feature>
<dbReference type="CDD" id="cd02440">
    <property type="entry name" value="AdoMet_MTases"/>
    <property type="match status" value="1"/>
</dbReference>
<evidence type="ECO:0000256" key="13">
    <source>
        <dbReference type="ARBA" id="ARBA00047283"/>
    </source>
</evidence>
<dbReference type="SUPFAM" id="SSF48013">
    <property type="entry name" value="NusB-like"/>
    <property type="match status" value="1"/>
</dbReference>
<dbReference type="GO" id="GO:0005737">
    <property type="term" value="C:cytoplasm"/>
    <property type="evidence" value="ECO:0007669"/>
    <property type="project" value="UniProtKB-SubCell"/>
</dbReference>
<feature type="domain" description="SAM-dependent MTase RsmB/NOP-type" evidence="15">
    <location>
        <begin position="145"/>
        <end position="417"/>
    </location>
</feature>
<comment type="function">
    <text evidence="1">Specifically methylates the cytosine at position 967 (m5C967) of 16S rRNA.</text>
</comment>
<organism evidence="16 17">
    <name type="scientific">Breznakia blatticola</name>
    <dbReference type="NCBI Taxonomy" id="1754012"/>
    <lineage>
        <taxon>Bacteria</taxon>
        <taxon>Bacillati</taxon>
        <taxon>Bacillota</taxon>
        <taxon>Erysipelotrichia</taxon>
        <taxon>Erysipelotrichales</taxon>
        <taxon>Erysipelotrichaceae</taxon>
        <taxon>Breznakia</taxon>
    </lineage>
</organism>
<dbReference type="RefSeq" id="WP_166667572.1">
    <property type="nucleotide sequence ID" value="NZ_SODD01000021.1"/>
</dbReference>
<keyword evidence="8 14" id="KW-0808">Transferase</keyword>
<dbReference type="InterPro" id="IPR004573">
    <property type="entry name" value="rRNA_ssu_MeTfrase_B"/>
</dbReference>
<evidence type="ECO:0000256" key="3">
    <source>
        <dbReference type="ARBA" id="ARBA00007494"/>
    </source>
</evidence>
<name>A0A4R7ZJJ3_9FIRM</name>
<evidence type="ECO:0000256" key="8">
    <source>
        <dbReference type="ARBA" id="ARBA00022679"/>
    </source>
</evidence>
<dbReference type="InterPro" id="IPR049560">
    <property type="entry name" value="MeTrfase_RsmB-F_NOP2_cat"/>
</dbReference>
<comment type="similarity">
    <text evidence="3 14">Belongs to the class I-like SAM-binding methyltransferase superfamily. RsmB/NOP family.</text>
</comment>
<dbReference type="SUPFAM" id="SSF53335">
    <property type="entry name" value="S-adenosyl-L-methionine-dependent methyltransferases"/>
    <property type="match status" value="1"/>
</dbReference>
<dbReference type="Gene3D" id="3.30.70.1170">
    <property type="entry name" value="Sun protein, domain 3"/>
    <property type="match status" value="1"/>
</dbReference>
<dbReference type="PANTHER" id="PTHR22807:SF53">
    <property type="entry name" value="RIBOSOMAL RNA SMALL SUBUNIT METHYLTRANSFERASE B-RELATED"/>
    <property type="match status" value="1"/>
</dbReference>
<evidence type="ECO:0000259" key="15">
    <source>
        <dbReference type="PROSITE" id="PS51686"/>
    </source>
</evidence>
<dbReference type="FunFam" id="3.40.50.150:FF:000022">
    <property type="entry name" value="Ribosomal RNA small subunit methyltransferase B"/>
    <property type="match status" value="1"/>
</dbReference>
<protein>
    <recommendedName>
        <fullName evidence="4">16S rRNA (cytosine(967)-C(5))-methyltransferase</fullName>
        <ecNumber evidence="4">2.1.1.176</ecNumber>
    </recommendedName>
    <alternativeName>
        <fullName evidence="11">16S rRNA m5C967 methyltransferase</fullName>
    </alternativeName>
    <alternativeName>
        <fullName evidence="12">rRNA (cytosine-C(5)-)-methyltransferase RsmB</fullName>
    </alternativeName>
</protein>
<evidence type="ECO:0000256" key="10">
    <source>
        <dbReference type="ARBA" id="ARBA00022884"/>
    </source>
</evidence>
<dbReference type="EC" id="2.1.1.176" evidence="4"/>
<dbReference type="InterPro" id="IPR006027">
    <property type="entry name" value="NusB_RsmB_TIM44"/>
</dbReference>
<dbReference type="Gene3D" id="3.40.50.150">
    <property type="entry name" value="Vaccinia Virus protein VP39"/>
    <property type="match status" value="1"/>
</dbReference>
<gene>
    <name evidence="16" type="ORF">EDD63_12121</name>
</gene>